<accession>A0A914CM40</accession>
<dbReference type="Gene3D" id="3.40.50.410">
    <property type="entry name" value="von Willebrand factor, type A domain"/>
    <property type="match status" value="1"/>
</dbReference>
<feature type="domain" description="C-type lectin" evidence="1">
    <location>
        <begin position="236"/>
        <end position="335"/>
    </location>
</feature>
<proteinExistence type="predicted"/>
<dbReference type="SMART" id="SM00034">
    <property type="entry name" value="CLECT"/>
    <property type="match status" value="1"/>
</dbReference>
<reference evidence="4" key="1">
    <citation type="submission" date="2022-11" db="UniProtKB">
        <authorList>
            <consortium name="WormBaseParasite"/>
        </authorList>
    </citation>
    <scope>IDENTIFICATION</scope>
</reference>
<evidence type="ECO:0000259" key="1">
    <source>
        <dbReference type="PROSITE" id="PS50041"/>
    </source>
</evidence>
<keyword evidence="3" id="KW-1185">Reference proteome</keyword>
<evidence type="ECO:0000313" key="4">
    <source>
        <dbReference type="WBParaSite" id="ACRNAN_scaffold1181.g25765.t1"/>
    </source>
</evidence>
<evidence type="ECO:0000259" key="2">
    <source>
        <dbReference type="PROSITE" id="PS50234"/>
    </source>
</evidence>
<dbReference type="CDD" id="cd00198">
    <property type="entry name" value="vWFA"/>
    <property type="match status" value="1"/>
</dbReference>
<dbReference type="Pfam" id="PF00092">
    <property type="entry name" value="VWA"/>
    <property type="match status" value="1"/>
</dbReference>
<dbReference type="InterPro" id="IPR016186">
    <property type="entry name" value="C-type_lectin-like/link_sf"/>
</dbReference>
<dbReference type="InterPro" id="IPR001304">
    <property type="entry name" value="C-type_lectin-like"/>
</dbReference>
<protein>
    <submittedName>
        <fullName evidence="4">C-type lectin domain-containing protein</fullName>
    </submittedName>
</protein>
<evidence type="ECO:0000313" key="3">
    <source>
        <dbReference type="Proteomes" id="UP000887540"/>
    </source>
</evidence>
<dbReference type="InterPro" id="IPR016187">
    <property type="entry name" value="CTDL_fold"/>
</dbReference>
<dbReference type="PROSITE" id="PS50041">
    <property type="entry name" value="C_TYPE_LECTIN_2"/>
    <property type="match status" value="1"/>
</dbReference>
<name>A0A914CM40_9BILA</name>
<sequence length="385" mass="42911">MSNPNLRKLGTTLSLIMSKFTIGNQADTTKGYRNTRISVITYDTNAKIAANFSSINGVNDLANVLNGLSASASQNANLEDALVKAYEVKFNCNDSASCQFKEDYPRPTALVLFAAGAISTDISTIERLLLNFYIFAESTLITVNFNSANQALSNFLNGLTYDDLMGTSEYNYTSSSSTLTRDLEWAMLQANCYCGELGTNVMYIDKSNNNRVTKYAECLIMEGWLTEEPNDVFDMCSMDNDKTRTPAYILSSEKLKFIQAIWDDHDYYIGLHKNNQSQWVWYNYDRTEFMLSGFSDWGVGQPNGTDGCVIFDSTNNGNLVWKTITCDTDSTGITNALCQSLACDATNTYCITSTGSKKKEKSSSKRLQLKDPKKFIGKKHARIFA</sequence>
<dbReference type="Proteomes" id="UP000887540">
    <property type="component" value="Unplaced"/>
</dbReference>
<dbReference type="PROSITE" id="PS50234">
    <property type="entry name" value="VWFA"/>
    <property type="match status" value="1"/>
</dbReference>
<dbReference type="SUPFAM" id="SSF53300">
    <property type="entry name" value="vWA-like"/>
    <property type="match status" value="1"/>
</dbReference>
<dbReference type="WBParaSite" id="ACRNAN_scaffold1181.g25765.t1">
    <property type="protein sequence ID" value="ACRNAN_scaffold1181.g25765.t1"/>
    <property type="gene ID" value="ACRNAN_scaffold1181.g25765"/>
</dbReference>
<dbReference type="SUPFAM" id="SSF56436">
    <property type="entry name" value="C-type lectin-like"/>
    <property type="match status" value="1"/>
</dbReference>
<dbReference type="InterPro" id="IPR002035">
    <property type="entry name" value="VWF_A"/>
</dbReference>
<dbReference type="InterPro" id="IPR036465">
    <property type="entry name" value="vWFA_dom_sf"/>
</dbReference>
<feature type="domain" description="VWFA" evidence="2">
    <location>
        <begin position="1"/>
        <end position="187"/>
    </location>
</feature>
<dbReference type="AlphaFoldDB" id="A0A914CM40"/>
<organism evidence="3 4">
    <name type="scientific">Acrobeloides nanus</name>
    <dbReference type="NCBI Taxonomy" id="290746"/>
    <lineage>
        <taxon>Eukaryota</taxon>
        <taxon>Metazoa</taxon>
        <taxon>Ecdysozoa</taxon>
        <taxon>Nematoda</taxon>
        <taxon>Chromadorea</taxon>
        <taxon>Rhabditida</taxon>
        <taxon>Tylenchina</taxon>
        <taxon>Cephalobomorpha</taxon>
        <taxon>Cephaloboidea</taxon>
        <taxon>Cephalobidae</taxon>
        <taxon>Acrobeloides</taxon>
    </lineage>
</organism>
<dbReference type="Gene3D" id="3.10.100.10">
    <property type="entry name" value="Mannose-Binding Protein A, subunit A"/>
    <property type="match status" value="1"/>
</dbReference>